<dbReference type="InterPro" id="IPR003953">
    <property type="entry name" value="FAD-dep_OxRdtase_2_FAD-bd"/>
</dbReference>
<dbReference type="Proteomes" id="UP001180845">
    <property type="component" value="Unassembled WGS sequence"/>
</dbReference>
<dbReference type="Gene3D" id="3.50.50.60">
    <property type="entry name" value="FAD/NAD(P)-binding domain"/>
    <property type="match status" value="2"/>
</dbReference>
<dbReference type="GO" id="GO:0033765">
    <property type="term" value="F:steroid dehydrogenase activity, acting on the CH-CH group of donors"/>
    <property type="evidence" value="ECO:0007669"/>
    <property type="project" value="UniProtKB-ARBA"/>
</dbReference>
<evidence type="ECO:0000256" key="1">
    <source>
        <dbReference type="ARBA" id="ARBA00001974"/>
    </source>
</evidence>
<organism evidence="6 7">
    <name type="scientific">Haloactinomyces albus</name>
    <dbReference type="NCBI Taxonomy" id="1352928"/>
    <lineage>
        <taxon>Bacteria</taxon>
        <taxon>Bacillati</taxon>
        <taxon>Actinomycetota</taxon>
        <taxon>Actinomycetes</taxon>
        <taxon>Actinopolysporales</taxon>
        <taxon>Actinopolysporaceae</taxon>
        <taxon>Haloactinomyces</taxon>
    </lineage>
</organism>
<proteinExistence type="predicted"/>
<keyword evidence="7" id="KW-1185">Reference proteome</keyword>
<evidence type="ECO:0000256" key="2">
    <source>
        <dbReference type="ARBA" id="ARBA00022630"/>
    </source>
</evidence>
<dbReference type="InterPro" id="IPR036188">
    <property type="entry name" value="FAD/NAD-bd_sf"/>
</dbReference>
<accession>A0AAE3ZHD5</accession>
<comment type="cofactor">
    <cofactor evidence="1">
        <name>FAD</name>
        <dbReference type="ChEBI" id="CHEBI:57692"/>
    </cofactor>
</comment>
<protein>
    <submittedName>
        <fullName evidence="6">Succinate dehydrogenase/fumarate reductase flavoprotein subunit</fullName>
    </submittedName>
</protein>
<evidence type="ECO:0000256" key="3">
    <source>
        <dbReference type="ARBA" id="ARBA00022827"/>
    </source>
</evidence>
<dbReference type="GO" id="GO:0008202">
    <property type="term" value="P:steroid metabolic process"/>
    <property type="evidence" value="ECO:0007669"/>
    <property type="project" value="UniProtKB-ARBA"/>
</dbReference>
<comment type="caution">
    <text evidence="6">The sequence shown here is derived from an EMBL/GenBank/DDBJ whole genome shotgun (WGS) entry which is preliminary data.</text>
</comment>
<dbReference type="PANTHER" id="PTHR43400">
    <property type="entry name" value="FUMARATE REDUCTASE"/>
    <property type="match status" value="1"/>
</dbReference>
<dbReference type="EMBL" id="JAVDXW010000001">
    <property type="protein sequence ID" value="MDR7303961.1"/>
    <property type="molecule type" value="Genomic_DNA"/>
</dbReference>
<dbReference type="InterPro" id="IPR027477">
    <property type="entry name" value="Succ_DH/fumarate_Rdtase_cat_sf"/>
</dbReference>
<keyword evidence="2" id="KW-0285">Flavoprotein</keyword>
<name>A0AAE3ZHD5_9ACTN</name>
<evidence type="ECO:0000313" key="7">
    <source>
        <dbReference type="Proteomes" id="UP001180845"/>
    </source>
</evidence>
<evidence type="ECO:0000256" key="4">
    <source>
        <dbReference type="ARBA" id="ARBA00023002"/>
    </source>
</evidence>
<dbReference type="SUPFAM" id="SSF51905">
    <property type="entry name" value="FAD/NAD(P)-binding domain"/>
    <property type="match status" value="1"/>
</dbReference>
<dbReference type="RefSeq" id="WP_310276903.1">
    <property type="nucleotide sequence ID" value="NZ_JAVDXW010000001.1"/>
</dbReference>
<dbReference type="Gene3D" id="3.90.700.10">
    <property type="entry name" value="Succinate dehydrogenase/fumarate reductase flavoprotein, catalytic domain"/>
    <property type="match status" value="1"/>
</dbReference>
<dbReference type="Pfam" id="PF00890">
    <property type="entry name" value="FAD_binding_2"/>
    <property type="match status" value="1"/>
</dbReference>
<dbReference type="InterPro" id="IPR050315">
    <property type="entry name" value="FAD-oxidoreductase_2"/>
</dbReference>
<gene>
    <name evidence="6" type="ORF">JOF55_004142</name>
</gene>
<keyword evidence="4" id="KW-0560">Oxidoreductase</keyword>
<feature type="domain" description="FAD-dependent oxidoreductase 2 FAD-binding" evidence="5">
    <location>
        <begin position="11"/>
        <end position="524"/>
    </location>
</feature>
<sequence>MKDTSGESEYDVVVLGTGAAGLTAALAAADAGASVGLFEKADLVGGTTCLSSGVAWLPANRYASEAGEQDSREEAIAYLSSLSHGMIIPELAEAFVDTVPELIDWLGTSTPLRLSLVEGFPDYHPENPGGRPKGGRSLEPQLYSMHGIGSWSGQLVGQSRRLTVGETPVGGGSGVLNPQVQQQRETDDLEGLGRALIGALLEGCLSHGVTPRPGERAVRLLRAGGRVTGVALDGPNGQHEVRARGGVVLATGGFEWDQEFPREFLRGPVDHPATVPWNTGDGLRMAMREGAMLGAMREAWWAPVCVLPDKQTYGAQAVYLVHRERTAPHSIMVNRKGRRFTNEAANYNAMGGAFHQLDPGSFDYNNQPCWLVFDDNHVRRYGCFGTPPGGPAPDWVVRSGTIRELAETIDIPARVLQQTVQRWNEQVAEGADPDFHRGESLYDGYVGDRSGYPGPASTLGPLNSPPYYAVRLHSSTLGTKGGPRTNSDAVVLDVDGNEMFGLYAAGNVMAAPTGMVYGGAGGTLGPALIFGYRAGRHAARMVGA</sequence>
<dbReference type="AlphaFoldDB" id="A0AAE3ZHD5"/>
<reference evidence="6" key="1">
    <citation type="submission" date="2023-07" db="EMBL/GenBank/DDBJ databases">
        <title>Sequencing the genomes of 1000 actinobacteria strains.</title>
        <authorList>
            <person name="Klenk H.-P."/>
        </authorList>
    </citation>
    <scope>NUCLEOTIDE SEQUENCE</scope>
    <source>
        <strain evidence="6">DSM 45977</strain>
    </source>
</reference>
<keyword evidence="3" id="KW-0274">FAD</keyword>
<dbReference type="PANTHER" id="PTHR43400:SF10">
    <property type="entry name" value="3-OXOSTEROID 1-DEHYDROGENASE"/>
    <property type="match status" value="1"/>
</dbReference>
<evidence type="ECO:0000259" key="5">
    <source>
        <dbReference type="Pfam" id="PF00890"/>
    </source>
</evidence>
<evidence type="ECO:0000313" key="6">
    <source>
        <dbReference type="EMBL" id="MDR7303961.1"/>
    </source>
</evidence>
<dbReference type="SUPFAM" id="SSF56425">
    <property type="entry name" value="Succinate dehydrogenase/fumarate reductase flavoprotein, catalytic domain"/>
    <property type="match status" value="1"/>
</dbReference>